<dbReference type="InterPro" id="IPR001810">
    <property type="entry name" value="F-box_dom"/>
</dbReference>
<keyword evidence="5" id="KW-1185">Reference proteome</keyword>
<comment type="caution">
    <text evidence="4">The sequence shown here is derived from an EMBL/GenBank/DDBJ whole genome shotgun (WGS) entry which is preliminary data.</text>
</comment>
<protein>
    <submittedName>
        <fullName evidence="4">F-box/WD repeat-containing protein 5</fullName>
    </submittedName>
</protein>
<feature type="region of interest" description="Disordered" evidence="2">
    <location>
        <begin position="381"/>
        <end position="420"/>
    </location>
</feature>
<dbReference type="InterPro" id="IPR001680">
    <property type="entry name" value="WD40_rpt"/>
</dbReference>
<evidence type="ECO:0000256" key="1">
    <source>
        <dbReference type="PROSITE-ProRule" id="PRU00221"/>
    </source>
</evidence>
<dbReference type="PROSITE" id="PS50181">
    <property type="entry name" value="FBOX"/>
    <property type="match status" value="1"/>
</dbReference>
<feature type="compositionally biased region" description="Low complexity" evidence="2">
    <location>
        <begin position="405"/>
        <end position="415"/>
    </location>
</feature>
<proteinExistence type="predicted"/>
<evidence type="ECO:0000313" key="5">
    <source>
        <dbReference type="Proteomes" id="UP001219518"/>
    </source>
</evidence>
<organism evidence="4 5">
    <name type="scientific">Frankliniella fusca</name>
    <dbReference type="NCBI Taxonomy" id="407009"/>
    <lineage>
        <taxon>Eukaryota</taxon>
        <taxon>Metazoa</taxon>
        <taxon>Ecdysozoa</taxon>
        <taxon>Arthropoda</taxon>
        <taxon>Hexapoda</taxon>
        <taxon>Insecta</taxon>
        <taxon>Pterygota</taxon>
        <taxon>Neoptera</taxon>
        <taxon>Paraneoptera</taxon>
        <taxon>Thysanoptera</taxon>
        <taxon>Terebrantia</taxon>
        <taxon>Thripoidea</taxon>
        <taxon>Thripidae</taxon>
        <taxon>Frankliniella</taxon>
    </lineage>
</organism>
<dbReference type="SMART" id="SM00320">
    <property type="entry name" value="WD40"/>
    <property type="match status" value="3"/>
</dbReference>
<dbReference type="GO" id="GO:0019005">
    <property type="term" value="C:SCF ubiquitin ligase complex"/>
    <property type="evidence" value="ECO:0007669"/>
    <property type="project" value="InterPro"/>
</dbReference>
<dbReference type="InterPro" id="IPR036047">
    <property type="entry name" value="F-box-like_dom_sf"/>
</dbReference>
<dbReference type="SUPFAM" id="SSF50978">
    <property type="entry name" value="WD40 repeat-like"/>
    <property type="match status" value="1"/>
</dbReference>
<dbReference type="SUPFAM" id="SSF81383">
    <property type="entry name" value="F-box domain"/>
    <property type="match status" value="1"/>
</dbReference>
<keyword evidence="1" id="KW-0853">WD repeat</keyword>
<dbReference type="InterPro" id="IPR036322">
    <property type="entry name" value="WD40_repeat_dom_sf"/>
</dbReference>
<feature type="domain" description="F-box" evidence="3">
    <location>
        <begin position="51"/>
        <end position="97"/>
    </location>
</feature>
<dbReference type="AlphaFoldDB" id="A0AAE1GTC5"/>
<dbReference type="PROSITE" id="PS50082">
    <property type="entry name" value="WD_REPEATS_2"/>
    <property type="match status" value="2"/>
</dbReference>
<reference evidence="4" key="2">
    <citation type="journal article" date="2023" name="BMC Genomics">
        <title>Pest status, molecular evolution, and epigenetic factors derived from the genome assembly of Frankliniella fusca, a thysanopteran phytovirus vector.</title>
        <authorList>
            <person name="Catto M.A."/>
            <person name="Labadie P.E."/>
            <person name="Jacobson A.L."/>
            <person name="Kennedy G.G."/>
            <person name="Srinivasan R."/>
            <person name="Hunt B.G."/>
        </authorList>
    </citation>
    <scope>NUCLEOTIDE SEQUENCE</scope>
    <source>
        <strain evidence="4">PL_HMW_Pooled</strain>
    </source>
</reference>
<sequence>MLGCYQGVMMTDQQLIESISFQGKMSPDEIDAAGLDADSINFVEHRKRLLANSWYHIPKPLLLNIFQYLSAPELTRAGLTCSTWYQTSTDDFLWRALIRKDFSVNPTAGLQGQTFWYSEYKRLSYHVPHYQTSELKRHTDQVLHVSFAHNGTMFATCSKDGYVVVWNAKHPASIRFQRDMTKFCWKFTHFSQFNQSDTLLLVSGVHFGLPQSTSGEIAVFSLGDDLELQCRVLMKPYDICGAWYSDQHFLSGDVHRLGHLESQSVLWLNKASQETASEHIPIMNQMFRFYNCNGSSVRAAMFAYCSVSNHGDSQPFCSGTQNISQNTSKITLTNQSEGYKSPSETRDTCERLVHISRTSETAFDAEDPSKRVCGEEFVQETQELESHGNAPQVSEKCSDDDASDVSESSEASVETEFSEDDELCVQEDKFLIFTTGSNTYSPHQIGIKRIKPISFPRRMDPGLPFRERIANLNRECQPSNENPNEPQNANVEGTEYDEVDHLIDIHGHIIGMGLSPDHRYLYVNARPWPPGYVVENPLMPPPCAQEIDIHVIDLAQMKEVGKVLRSHIAYTPFNECFFIALDVSHEFVASGAEDKHAYLWDRKYEICLNKYPHQDVVNCVAFNPHDSEMLVTVSDDCTVKVWHSKNRTKELGFDTKSLPTAHEVRSNCCGHRSTMSSVRRPANAEMKRLISRFPVQFGW</sequence>
<dbReference type="GO" id="GO:0080008">
    <property type="term" value="C:Cul4-RING E3 ubiquitin ligase complex"/>
    <property type="evidence" value="ECO:0007669"/>
    <property type="project" value="InterPro"/>
</dbReference>
<dbReference type="Gene3D" id="2.130.10.10">
    <property type="entry name" value="YVTN repeat-like/Quinoprotein amine dehydrogenase"/>
    <property type="match status" value="2"/>
</dbReference>
<evidence type="ECO:0000259" key="3">
    <source>
        <dbReference type="PROSITE" id="PS50181"/>
    </source>
</evidence>
<dbReference type="GO" id="GO:0016567">
    <property type="term" value="P:protein ubiquitination"/>
    <property type="evidence" value="ECO:0007669"/>
    <property type="project" value="InterPro"/>
</dbReference>
<accession>A0AAE1GTC5</accession>
<name>A0AAE1GTC5_9NEOP</name>
<feature type="repeat" description="WD" evidence="1">
    <location>
        <begin position="135"/>
        <end position="176"/>
    </location>
</feature>
<dbReference type="Gene3D" id="1.20.1280.50">
    <property type="match status" value="1"/>
</dbReference>
<evidence type="ECO:0000256" key="2">
    <source>
        <dbReference type="SAM" id="MobiDB-lite"/>
    </source>
</evidence>
<dbReference type="InterPro" id="IPR015943">
    <property type="entry name" value="WD40/YVTN_repeat-like_dom_sf"/>
</dbReference>
<dbReference type="Pfam" id="PF00400">
    <property type="entry name" value="WD40"/>
    <property type="match status" value="2"/>
</dbReference>
<dbReference type="PANTHER" id="PTHR20995">
    <property type="entry name" value="F-BOX/WD REPEAT-CONTAINING PROTEIN 5"/>
    <property type="match status" value="1"/>
</dbReference>
<feature type="repeat" description="WD" evidence="1">
    <location>
        <begin position="610"/>
        <end position="642"/>
    </location>
</feature>
<evidence type="ECO:0000313" key="4">
    <source>
        <dbReference type="EMBL" id="KAK3908995.1"/>
    </source>
</evidence>
<dbReference type="EMBL" id="JAHWGI010000083">
    <property type="protein sequence ID" value="KAK3908995.1"/>
    <property type="molecule type" value="Genomic_DNA"/>
</dbReference>
<reference evidence="4" key="1">
    <citation type="submission" date="2021-07" db="EMBL/GenBank/DDBJ databases">
        <authorList>
            <person name="Catto M.A."/>
            <person name="Jacobson A."/>
            <person name="Kennedy G."/>
            <person name="Labadie P."/>
            <person name="Hunt B.G."/>
            <person name="Srinivasan R."/>
        </authorList>
    </citation>
    <scope>NUCLEOTIDE SEQUENCE</scope>
    <source>
        <strain evidence="4">PL_HMW_Pooled</strain>
        <tissue evidence="4">Head</tissue>
    </source>
</reference>
<dbReference type="InterPro" id="IPR042508">
    <property type="entry name" value="FBXW5"/>
</dbReference>
<dbReference type="PROSITE" id="PS50294">
    <property type="entry name" value="WD_REPEATS_REGION"/>
    <property type="match status" value="2"/>
</dbReference>
<dbReference type="Pfam" id="PF12937">
    <property type="entry name" value="F-box-like"/>
    <property type="match status" value="1"/>
</dbReference>
<gene>
    <name evidence="4" type="ORF">KUF71_019251</name>
</gene>
<dbReference type="PANTHER" id="PTHR20995:SF17">
    <property type="entry name" value="F-BOX_WD REPEAT-CONTAINING PROTEIN 5"/>
    <property type="match status" value="1"/>
</dbReference>
<dbReference type="Proteomes" id="UP001219518">
    <property type="component" value="Unassembled WGS sequence"/>
</dbReference>